<feature type="transmembrane region" description="Helical" evidence="1">
    <location>
        <begin position="68"/>
        <end position="90"/>
    </location>
</feature>
<proteinExistence type="predicted"/>
<keyword evidence="3" id="KW-1185">Reference proteome</keyword>
<dbReference type="EMBL" id="FO203512">
    <property type="protein sequence ID" value="CCK77725.1"/>
    <property type="molecule type" value="Genomic_DNA"/>
</dbReference>
<reference evidence="2 3" key="1">
    <citation type="journal article" date="2013" name="Nat. Commun.">
        <title>Genome sequence and functional genomic analysis of the oil-degrading bacterium Oleispira antarctica.</title>
        <authorList>
            <person name="Kube M."/>
            <person name="Chernikova T.N."/>
            <person name="Al-Ramahi Y."/>
            <person name="Beloqui A."/>
            <person name="Lopez-Cortez N."/>
            <person name="Guazzaroni M.E."/>
            <person name="Heipieper H.J."/>
            <person name="Klages S."/>
            <person name="Kotsyurbenko O.R."/>
            <person name="Langer I."/>
            <person name="Nechitaylo T.Y."/>
            <person name="Lunsdorf H."/>
            <person name="Fernandez M."/>
            <person name="Juarez S."/>
            <person name="Ciordia S."/>
            <person name="Singer A."/>
            <person name="Kagan O."/>
            <person name="Egorova O."/>
            <person name="Petit P.A."/>
            <person name="Stogios P."/>
            <person name="Kim Y."/>
            <person name="Tchigvintsev A."/>
            <person name="Flick R."/>
            <person name="Denaro R."/>
            <person name="Genovese M."/>
            <person name="Albar J.P."/>
            <person name="Reva O.N."/>
            <person name="Martinez-Gomariz M."/>
            <person name="Tran H."/>
            <person name="Ferrer M."/>
            <person name="Savchenko A."/>
            <person name="Yakunin A.F."/>
            <person name="Yakimov M.M."/>
            <person name="Golyshina O.V."/>
            <person name="Reinhardt R."/>
            <person name="Golyshin P.N."/>
        </authorList>
    </citation>
    <scope>NUCLEOTIDE SEQUENCE [LARGE SCALE GENOMIC DNA]</scope>
</reference>
<feature type="transmembrane region" description="Helical" evidence="1">
    <location>
        <begin position="39"/>
        <end position="56"/>
    </location>
</feature>
<keyword evidence="1" id="KW-0812">Transmembrane</keyword>
<evidence type="ECO:0000313" key="3">
    <source>
        <dbReference type="Proteomes" id="UP000032749"/>
    </source>
</evidence>
<evidence type="ECO:0000256" key="1">
    <source>
        <dbReference type="SAM" id="Phobius"/>
    </source>
</evidence>
<evidence type="ECO:0000313" key="2">
    <source>
        <dbReference type="EMBL" id="CCK77725.1"/>
    </source>
</evidence>
<sequence>MKQYLTFGFVLAGLVNIFGVLGFSLGFQNELLTSYYPQIFSHFGLGMIILWGMAYISVSTEHPRASRLIFVFFIEKMVYVGTAVYFWFVMKPDIMVMWNESMLTTIFMVIYGLNDLLFGLMFFYAWLQYRK</sequence>
<keyword evidence="1" id="KW-1133">Transmembrane helix</keyword>
<dbReference type="OrthoDB" id="7433042at2"/>
<keyword evidence="1" id="KW-0472">Membrane</keyword>
<organism evidence="2 3">
    <name type="scientific">Oleispira antarctica RB-8</name>
    <dbReference type="NCBI Taxonomy" id="698738"/>
    <lineage>
        <taxon>Bacteria</taxon>
        <taxon>Pseudomonadati</taxon>
        <taxon>Pseudomonadota</taxon>
        <taxon>Gammaproteobacteria</taxon>
        <taxon>Oceanospirillales</taxon>
        <taxon>Oceanospirillaceae</taxon>
        <taxon>Oleispira</taxon>
    </lineage>
</organism>
<protein>
    <recommendedName>
        <fullName evidence="4">Transmembrane protein</fullName>
    </recommendedName>
</protein>
<evidence type="ECO:0008006" key="4">
    <source>
        <dbReference type="Google" id="ProtNLM"/>
    </source>
</evidence>
<gene>
    <name evidence="2" type="ORF">OLEAN_C35490</name>
</gene>
<name>R4YS09_OLEAN</name>
<feature type="transmembrane region" description="Helical" evidence="1">
    <location>
        <begin position="7"/>
        <end position="27"/>
    </location>
</feature>
<dbReference type="KEGG" id="oai:OLEAN_C35490"/>
<dbReference type="Proteomes" id="UP000032749">
    <property type="component" value="Chromosome"/>
</dbReference>
<dbReference type="AlphaFoldDB" id="R4YS09"/>
<accession>R4YS09</accession>
<feature type="transmembrane region" description="Helical" evidence="1">
    <location>
        <begin position="102"/>
        <end position="127"/>
    </location>
</feature>
<dbReference type="HOGENOM" id="CLU_1914714_0_0_6"/>